<dbReference type="RefSeq" id="WP_127350856.1">
    <property type="nucleotide sequence ID" value="NZ_CP034791.1"/>
</dbReference>
<evidence type="ECO:0000256" key="1">
    <source>
        <dbReference type="ARBA" id="ARBA00023118"/>
    </source>
</evidence>
<dbReference type="InterPro" id="IPR045747">
    <property type="entry name" value="CRISPR-assoc_prot_Cas6_N_sf"/>
</dbReference>
<comment type="function">
    <text evidence="2">CRISPR (clustered regularly interspaced short palindromic repeat), is an adaptive immune system that provides protection against mobile genetic elements (viruses, transposable elements and conjugative plasmids). CRISPR clusters contain sequences complementary to antecedent mobile elements and target invading nucleic acids. CRISPR clusters are transcribed and processed into CRISPR RNA (crRNA).</text>
</comment>
<dbReference type="GO" id="GO:0016788">
    <property type="term" value="F:hydrolase activity, acting on ester bonds"/>
    <property type="evidence" value="ECO:0007669"/>
    <property type="project" value="InterPro"/>
</dbReference>
<dbReference type="PANTHER" id="PTHR36984">
    <property type="entry name" value="CRISPR-ASSOCIATED ENDORIBONUCLEASE CAS6 1"/>
    <property type="match status" value="1"/>
</dbReference>
<sequence>MRYKIRFYTENDMNISIHYNIELAKAVRNLLNPKYREFVDKGGFSLGKTIYKPYTFSRLFPQEYRVINSKLEIKKGYVDLIVSSIDENFWFSFLEGLLKEKKITLYGNTMCLDSFAIKKFKRKNKMIVKTLSPIMCRINLSEQTKNEFELFLKGNVVNKACVFKKRIFSLDDINLKFFENTVKETVVILNGTPNKAYSGLILLDGDEDIVEVAYFTGIGPKNALGFGCVEDIKLKNERVIYKLSL</sequence>
<dbReference type="Pfam" id="PF01881">
    <property type="entry name" value="Cas_Cas6_C"/>
    <property type="match status" value="1"/>
</dbReference>
<gene>
    <name evidence="5" type="primary">cas6</name>
    <name evidence="5" type="ORF">ELD05_00195</name>
</gene>
<dbReference type="Gene3D" id="3.30.70.1890">
    <property type="match status" value="1"/>
</dbReference>
<keyword evidence="1" id="KW-0051">Antiviral defense</keyword>
<evidence type="ECO:0000256" key="3">
    <source>
        <dbReference type="PIRSR" id="PIRSR005054-1"/>
    </source>
</evidence>
<dbReference type="PANTHER" id="PTHR36984:SF3">
    <property type="entry name" value="CRISPR-ASSOCIATED ENDORIBONUCLEASE CAS6"/>
    <property type="match status" value="1"/>
</dbReference>
<dbReference type="EMBL" id="CP034791">
    <property type="protein sequence ID" value="AZT89231.1"/>
    <property type="molecule type" value="Genomic_DNA"/>
</dbReference>
<accession>A0A3T0D1V9</accession>
<proteinExistence type="inferred from homology"/>
<dbReference type="Gene3D" id="3.30.70.1900">
    <property type="match status" value="1"/>
</dbReference>
<feature type="domain" description="CRISPR associated protein Cas6 C-terminal" evidence="4">
    <location>
        <begin position="121"/>
        <end position="230"/>
    </location>
</feature>
<protein>
    <recommendedName>
        <fullName evidence="2">CRISPR-associated endoribonuclease</fullName>
    </recommendedName>
</protein>
<dbReference type="GO" id="GO:0051607">
    <property type="term" value="P:defense response to virus"/>
    <property type="evidence" value="ECO:0007669"/>
    <property type="project" value="UniProtKB-KW"/>
</dbReference>
<name>A0A3T0D1V9_9FIRM</name>
<evidence type="ECO:0000259" key="4">
    <source>
        <dbReference type="Pfam" id="PF01881"/>
    </source>
</evidence>
<comment type="similarity">
    <text evidence="2">Belongs to the CRISPR-associated protein Cas6/Cse3/CasE family.</text>
</comment>
<dbReference type="AlphaFoldDB" id="A0A3T0D1V9"/>
<dbReference type="CDD" id="cd21140">
    <property type="entry name" value="Cas6_I-like"/>
    <property type="match status" value="1"/>
</dbReference>
<dbReference type="InterPro" id="IPR049435">
    <property type="entry name" value="Cas_Cas6_C"/>
</dbReference>
<dbReference type="KEGG" id="ccha:ELD05_00195"/>
<evidence type="ECO:0000313" key="5">
    <source>
        <dbReference type="EMBL" id="AZT89231.1"/>
    </source>
</evidence>
<organism evidence="5 6">
    <name type="scientific">Caldicellulosiruptor changbaiensis</name>
    <dbReference type="NCBI Taxonomy" id="1222016"/>
    <lineage>
        <taxon>Bacteria</taxon>
        <taxon>Bacillati</taxon>
        <taxon>Bacillota</taxon>
        <taxon>Bacillota incertae sedis</taxon>
        <taxon>Caldicellulosiruptorales</taxon>
        <taxon>Caldicellulosiruptoraceae</taxon>
        <taxon>Caldicellulosiruptor</taxon>
    </lineage>
</organism>
<reference evidence="5 6" key="1">
    <citation type="submission" date="2018-12" db="EMBL/GenBank/DDBJ databases">
        <title>Genome sequence from the cellulolytic species, Caldicellulosiruptor changbaiensis.</title>
        <authorList>
            <person name="Blumer-Schuette S.E."/>
            <person name="Mendoza C."/>
        </authorList>
    </citation>
    <scope>NUCLEOTIDE SEQUENCE [LARGE SCALE GENOMIC DNA]</scope>
    <source>
        <strain evidence="5 6">CBS-Z</strain>
    </source>
</reference>
<dbReference type="NCBIfam" id="TIGR01877">
    <property type="entry name" value="cas_cas6"/>
    <property type="match status" value="1"/>
</dbReference>
<evidence type="ECO:0000313" key="6">
    <source>
        <dbReference type="Proteomes" id="UP000282930"/>
    </source>
</evidence>
<keyword evidence="6" id="KW-1185">Reference proteome</keyword>
<feature type="site" description="Transition state stabilizer" evidence="3">
    <location>
        <position position="52"/>
    </location>
</feature>
<evidence type="ECO:0000256" key="2">
    <source>
        <dbReference type="PIRNR" id="PIRNR005054"/>
    </source>
</evidence>
<dbReference type="Proteomes" id="UP000282930">
    <property type="component" value="Chromosome"/>
</dbReference>
<dbReference type="InterPro" id="IPR010156">
    <property type="entry name" value="CRISPR-assoc_prot_Cas6"/>
</dbReference>
<dbReference type="PIRSF" id="PIRSF005054">
    <property type="entry name" value="PF1131"/>
    <property type="match status" value="1"/>
</dbReference>